<comment type="caution">
    <text evidence="1">The sequence shown here is derived from an EMBL/GenBank/DDBJ whole genome shotgun (WGS) entry which is preliminary data.</text>
</comment>
<proteinExistence type="predicted"/>
<organism evidence="1">
    <name type="scientific">marine sediment metagenome</name>
    <dbReference type="NCBI Taxonomy" id="412755"/>
    <lineage>
        <taxon>unclassified sequences</taxon>
        <taxon>metagenomes</taxon>
        <taxon>ecological metagenomes</taxon>
    </lineage>
</organism>
<protein>
    <submittedName>
        <fullName evidence="1">Uncharacterized protein</fullName>
    </submittedName>
</protein>
<name>A0A0F9YSK3_9ZZZZ</name>
<sequence>MSIRLGNSCVNCDNLVEGNTCKVHGVKVGNSYTCDSFEMKAALKDDTNCVTCIRFESSDCANPQKAAPGMSCSHWAPQSAIA</sequence>
<evidence type="ECO:0000313" key="1">
    <source>
        <dbReference type="EMBL" id="KKO07694.1"/>
    </source>
</evidence>
<reference evidence="1" key="1">
    <citation type="journal article" date="2015" name="Nature">
        <title>Complex archaea that bridge the gap between prokaryotes and eukaryotes.</title>
        <authorList>
            <person name="Spang A."/>
            <person name="Saw J.H."/>
            <person name="Jorgensen S.L."/>
            <person name="Zaremba-Niedzwiedzka K."/>
            <person name="Martijn J."/>
            <person name="Lind A.E."/>
            <person name="van Eijk R."/>
            <person name="Schleper C."/>
            <person name="Guy L."/>
            <person name="Ettema T.J."/>
        </authorList>
    </citation>
    <scope>NUCLEOTIDE SEQUENCE</scope>
</reference>
<dbReference type="EMBL" id="LAZR01000011">
    <property type="protein sequence ID" value="KKO07694.1"/>
    <property type="molecule type" value="Genomic_DNA"/>
</dbReference>
<accession>A0A0F9YSK3</accession>
<dbReference type="AlphaFoldDB" id="A0A0F9YSK3"/>
<gene>
    <name evidence="1" type="ORF">LCGC14_0050320</name>
</gene>